<gene>
    <name evidence="2" type="ORF">BS47DRAFT_1354278</name>
</gene>
<dbReference type="EMBL" id="MU129174">
    <property type="protein sequence ID" value="KAF9505109.1"/>
    <property type="molecule type" value="Genomic_DNA"/>
</dbReference>
<evidence type="ECO:0000313" key="2">
    <source>
        <dbReference type="EMBL" id="KAF9505109.1"/>
    </source>
</evidence>
<keyword evidence="1" id="KW-0732">Signal</keyword>
<proteinExistence type="predicted"/>
<feature type="signal peptide" evidence="1">
    <location>
        <begin position="1"/>
        <end position="23"/>
    </location>
</feature>
<evidence type="ECO:0008006" key="4">
    <source>
        <dbReference type="Google" id="ProtNLM"/>
    </source>
</evidence>
<comment type="caution">
    <text evidence="2">The sequence shown here is derived from an EMBL/GenBank/DDBJ whole genome shotgun (WGS) entry which is preliminary data.</text>
</comment>
<sequence length="59" mass="6904">MWEPFSRCHVSSTVLFLWASACPCTTWVTTEWPYRLTNVRYEGEYDIATFVPPDSDNLL</sequence>
<evidence type="ECO:0000313" key="3">
    <source>
        <dbReference type="Proteomes" id="UP000886523"/>
    </source>
</evidence>
<evidence type="ECO:0000256" key="1">
    <source>
        <dbReference type="SAM" id="SignalP"/>
    </source>
</evidence>
<feature type="chain" id="PRO_5040123709" description="Secreted protein" evidence="1">
    <location>
        <begin position="24"/>
        <end position="59"/>
    </location>
</feature>
<accession>A0A9P6AH02</accession>
<dbReference type="AlphaFoldDB" id="A0A9P6AH02"/>
<name>A0A9P6AH02_9AGAM</name>
<protein>
    <recommendedName>
        <fullName evidence="4">Secreted protein</fullName>
    </recommendedName>
</protein>
<organism evidence="2 3">
    <name type="scientific">Hydnum rufescens UP504</name>
    <dbReference type="NCBI Taxonomy" id="1448309"/>
    <lineage>
        <taxon>Eukaryota</taxon>
        <taxon>Fungi</taxon>
        <taxon>Dikarya</taxon>
        <taxon>Basidiomycota</taxon>
        <taxon>Agaricomycotina</taxon>
        <taxon>Agaricomycetes</taxon>
        <taxon>Cantharellales</taxon>
        <taxon>Hydnaceae</taxon>
        <taxon>Hydnum</taxon>
    </lineage>
</organism>
<dbReference type="Proteomes" id="UP000886523">
    <property type="component" value="Unassembled WGS sequence"/>
</dbReference>
<reference evidence="2" key="1">
    <citation type="journal article" date="2020" name="Nat. Commun.">
        <title>Large-scale genome sequencing of mycorrhizal fungi provides insights into the early evolution of symbiotic traits.</title>
        <authorList>
            <person name="Miyauchi S."/>
            <person name="Kiss E."/>
            <person name="Kuo A."/>
            <person name="Drula E."/>
            <person name="Kohler A."/>
            <person name="Sanchez-Garcia M."/>
            <person name="Morin E."/>
            <person name="Andreopoulos B."/>
            <person name="Barry K.W."/>
            <person name="Bonito G."/>
            <person name="Buee M."/>
            <person name="Carver A."/>
            <person name="Chen C."/>
            <person name="Cichocki N."/>
            <person name="Clum A."/>
            <person name="Culley D."/>
            <person name="Crous P.W."/>
            <person name="Fauchery L."/>
            <person name="Girlanda M."/>
            <person name="Hayes R.D."/>
            <person name="Keri Z."/>
            <person name="LaButti K."/>
            <person name="Lipzen A."/>
            <person name="Lombard V."/>
            <person name="Magnuson J."/>
            <person name="Maillard F."/>
            <person name="Murat C."/>
            <person name="Nolan M."/>
            <person name="Ohm R.A."/>
            <person name="Pangilinan J."/>
            <person name="Pereira M.F."/>
            <person name="Perotto S."/>
            <person name="Peter M."/>
            <person name="Pfister S."/>
            <person name="Riley R."/>
            <person name="Sitrit Y."/>
            <person name="Stielow J.B."/>
            <person name="Szollosi G."/>
            <person name="Zifcakova L."/>
            <person name="Stursova M."/>
            <person name="Spatafora J.W."/>
            <person name="Tedersoo L."/>
            <person name="Vaario L.M."/>
            <person name="Yamada A."/>
            <person name="Yan M."/>
            <person name="Wang P."/>
            <person name="Xu J."/>
            <person name="Bruns T."/>
            <person name="Baldrian P."/>
            <person name="Vilgalys R."/>
            <person name="Dunand C."/>
            <person name="Henrissat B."/>
            <person name="Grigoriev I.V."/>
            <person name="Hibbett D."/>
            <person name="Nagy L.G."/>
            <person name="Martin F.M."/>
        </authorList>
    </citation>
    <scope>NUCLEOTIDE SEQUENCE</scope>
    <source>
        <strain evidence="2">UP504</strain>
    </source>
</reference>
<dbReference type="PROSITE" id="PS51257">
    <property type="entry name" value="PROKAR_LIPOPROTEIN"/>
    <property type="match status" value="1"/>
</dbReference>
<keyword evidence="3" id="KW-1185">Reference proteome</keyword>